<gene>
    <name evidence="2" type="ORF">NEOCIP111885_01491</name>
</gene>
<comment type="caution">
    <text evidence="2">The sequence shown here is derived from an EMBL/GenBank/DDBJ whole genome shotgun (WGS) entry which is preliminary data.</text>
</comment>
<accession>A0A9C7G8J7</accession>
<dbReference type="RefSeq" id="WP_230496058.1">
    <property type="nucleotide sequence ID" value="NZ_CAKJTG010000007.1"/>
</dbReference>
<proteinExistence type="predicted"/>
<sequence>MRLSRVTKHKIKKKQIIVFSSIKSTSNNVLKRVLITTAITGSIFLTSNIAFADVGLSDYLKKWYLDRVTEVEETLTSSIETEATNQKAILLKQVREETEKSIAVIQQYAADTQSSIQANIEKKANETMEAIKSGIDADVEQTKQLIDEQAKKDSEINNLQDNAEETETTPKEENNPSTDGLEESTVDTKVENGQEMQNPDESIIGPIENPNN</sequence>
<evidence type="ECO:0000256" key="1">
    <source>
        <dbReference type="SAM" id="MobiDB-lite"/>
    </source>
</evidence>
<dbReference type="AlphaFoldDB" id="A0A9C7G8J7"/>
<evidence type="ECO:0000313" key="2">
    <source>
        <dbReference type="EMBL" id="CAG9607799.1"/>
    </source>
</evidence>
<name>A0A9C7G8J7_9BACI</name>
<dbReference type="Proteomes" id="UP000789845">
    <property type="component" value="Unassembled WGS sequence"/>
</dbReference>
<organism evidence="2 3">
    <name type="scientific">Pseudoneobacillus rhizosphaerae</name>
    <dbReference type="NCBI Taxonomy" id="2880968"/>
    <lineage>
        <taxon>Bacteria</taxon>
        <taxon>Bacillati</taxon>
        <taxon>Bacillota</taxon>
        <taxon>Bacilli</taxon>
        <taxon>Bacillales</taxon>
        <taxon>Bacillaceae</taxon>
        <taxon>Pseudoneobacillus</taxon>
    </lineage>
</organism>
<protein>
    <submittedName>
        <fullName evidence="2">Uncharacterized protein</fullName>
    </submittedName>
</protein>
<evidence type="ECO:0000313" key="3">
    <source>
        <dbReference type="Proteomes" id="UP000789845"/>
    </source>
</evidence>
<feature type="region of interest" description="Disordered" evidence="1">
    <location>
        <begin position="148"/>
        <end position="212"/>
    </location>
</feature>
<reference evidence="2" key="1">
    <citation type="submission" date="2021-10" db="EMBL/GenBank/DDBJ databases">
        <authorList>
            <person name="Criscuolo A."/>
        </authorList>
    </citation>
    <scope>NUCLEOTIDE SEQUENCE</scope>
    <source>
        <strain evidence="2">CIP111885</strain>
    </source>
</reference>
<keyword evidence="3" id="KW-1185">Reference proteome</keyword>
<dbReference type="EMBL" id="CAKJTG010000007">
    <property type="protein sequence ID" value="CAG9607799.1"/>
    <property type="molecule type" value="Genomic_DNA"/>
</dbReference>